<dbReference type="AlphaFoldDB" id="A0A512HS29"/>
<name>A0A512HS29_9ACTN</name>
<dbReference type="EMBL" id="BJZQ01000001">
    <property type="protein sequence ID" value="GEO88190.1"/>
    <property type="molecule type" value="Genomic_DNA"/>
</dbReference>
<protein>
    <submittedName>
        <fullName evidence="2">Uncharacterized protein</fullName>
    </submittedName>
</protein>
<gene>
    <name evidence="2" type="ORF">AFL01nite_05170</name>
</gene>
<evidence type="ECO:0000313" key="2">
    <source>
        <dbReference type="EMBL" id="GEO88190.1"/>
    </source>
</evidence>
<evidence type="ECO:0000256" key="1">
    <source>
        <dbReference type="SAM" id="MobiDB-lite"/>
    </source>
</evidence>
<dbReference type="Gene3D" id="1.20.120.780">
    <property type="entry name" value="DNA mimic ocr"/>
    <property type="match status" value="1"/>
</dbReference>
<organism evidence="2 3">
    <name type="scientific">Aeromicrobium flavum</name>
    <dbReference type="NCBI Taxonomy" id="416568"/>
    <lineage>
        <taxon>Bacteria</taxon>
        <taxon>Bacillati</taxon>
        <taxon>Actinomycetota</taxon>
        <taxon>Actinomycetes</taxon>
        <taxon>Propionibacteriales</taxon>
        <taxon>Nocardioidaceae</taxon>
        <taxon>Aeromicrobium</taxon>
    </lineage>
</organism>
<dbReference type="OrthoDB" id="9990140at2"/>
<evidence type="ECO:0000313" key="3">
    <source>
        <dbReference type="Proteomes" id="UP000321769"/>
    </source>
</evidence>
<proteinExistence type="predicted"/>
<dbReference type="Proteomes" id="UP000321769">
    <property type="component" value="Unassembled WGS sequence"/>
</dbReference>
<feature type="region of interest" description="Disordered" evidence="1">
    <location>
        <begin position="1"/>
        <end position="20"/>
    </location>
</feature>
<reference evidence="2 3" key="1">
    <citation type="submission" date="2019-07" db="EMBL/GenBank/DDBJ databases">
        <title>Whole genome shotgun sequence of Aeromicrobium flavum NBRC 107625.</title>
        <authorList>
            <person name="Hosoyama A."/>
            <person name="Uohara A."/>
            <person name="Ohji S."/>
            <person name="Ichikawa N."/>
        </authorList>
    </citation>
    <scope>NUCLEOTIDE SEQUENCE [LARGE SCALE GENOMIC DNA]</scope>
    <source>
        <strain evidence="2 3">NBRC 107625</strain>
    </source>
</reference>
<dbReference type="RefSeq" id="WP_146825509.1">
    <property type="nucleotide sequence ID" value="NZ_BAAAYQ010000001.1"/>
</dbReference>
<comment type="caution">
    <text evidence="2">The sequence shown here is derived from an EMBL/GenBank/DDBJ whole genome shotgun (WGS) entry which is preliminary data.</text>
</comment>
<dbReference type="InterPro" id="IPR036207">
    <property type="entry name" value="B-form_Ocr"/>
</dbReference>
<accession>A0A512HS29</accession>
<feature type="compositionally biased region" description="Low complexity" evidence="1">
    <location>
        <begin position="1"/>
        <end position="19"/>
    </location>
</feature>
<sequence length="160" mass="17121">MSTYTGDHATTTTTTAQVDTEAEDTAPAYLVDTTATTYTLANDADVACPDSLTSEGAEFLASVRDALAERIEHDAEDVAKNEGDVCAEIADGAVPVWNTHRLMTAYVDLAAYREDLSDYGDTVDGVTLATWSLHQVGQRLASTLLDQWRTDPEISAESAA</sequence>
<keyword evidence="3" id="KW-1185">Reference proteome</keyword>